<evidence type="ECO:0008006" key="3">
    <source>
        <dbReference type="Google" id="ProtNLM"/>
    </source>
</evidence>
<dbReference type="GeneID" id="17275561"/>
<dbReference type="RefSeq" id="XP_005782717.1">
    <property type="nucleotide sequence ID" value="XM_005782660.1"/>
</dbReference>
<organism evidence="1 2">
    <name type="scientific">Emiliania huxleyi (strain CCMP1516)</name>
    <dbReference type="NCBI Taxonomy" id="280463"/>
    <lineage>
        <taxon>Eukaryota</taxon>
        <taxon>Haptista</taxon>
        <taxon>Haptophyta</taxon>
        <taxon>Prymnesiophyceae</taxon>
        <taxon>Isochrysidales</taxon>
        <taxon>Noelaerhabdaceae</taxon>
        <taxon>Emiliania</taxon>
    </lineage>
</organism>
<keyword evidence="2" id="KW-1185">Reference proteome</keyword>
<dbReference type="Proteomes" id="UP000013827">
    <property type="component" value="Unassembled WGS sequence"/>
</dbReference>
<dbReference type="AlphaFoldDB" id="A0A0D3K3F3"/>
<dbReference type="PaxDb" id="2903-EOD30288"/>
<proteinExistence type="predicted"/>
<sequence>MSTALASPEGWRLPAERIGYPPDCDQNWLLTSTVAPVVNDLMASAVSSILPADGSGRPLPARLFTDGWLRAETNLGGPVVDFSNLGITSLVPGEVTHALCRNDREWYARQPLTTKVANVRLPDHLYFIVAGIEAQVSFNFTVSQRLPLGGPLHIANGAGNATLRGFLGMDVDGGAIGRCEGSLGVQPWSISQLHVFGVGFSDAFVRAAVGAVLPLLVGEIPELLCRGEASTVSARIVDETGRARAFGGLPELANAKLTPVLAPLRALDLVVGPDHLKRARRDRERLAQGQSYAAIIFALAEKRRVDGGYYPASARRVRQAACAAAVLGKALERLDPRRPRTAIVHNLGREELGILTHGKLWRLHRWRTPLDGLNNKNPLWSLPFARVMYFDTDHLPLLTGSAERIELRRASFEQAWSEPGELRALGEVNAKTGLLCFNGGLLLLRPAAASAARLEAASNMSARLVGTPPSQWGRRVAAFNQGAAVPFEGNLSRCSHPGGDQVPLNAAFQHNWAPLNLTSIDPYSCGWAVAGGGGDSGDQPARFSQLDAYHSFLNTLPLQLGASCNESAAAAGVAQPICKVLVGAVPVLAEPDSGGVLEMGRGQ</sequence>
<evidence type="ECO:0000313" key="1">
    <source>
        <dbReference type="EnsemblProtists" id="EOD30288"/>
    </source>
</evidence>
<reference evidence="1" key="2">
    <citation type="submission" date="2024-10" db="UniProtKB">
        <authorList>
            <consortium name="EnsemblProtists"/>
        </authorList>
    </citation>
    <scope>IDENTIFICATION</scope>
</reference>
<dbReference type="HOGENOM" id="CLU_453036_0_0_1"/>
<accession>A0A0D3K3F3</accession>
<protein>
    <recommendedName>
        <fullName evidence="3">Nucleotide-diphospho-sugar transferase domain-containing protein</fullName>
    </recommendedName>
</protein>
<dbReference type="KEGG" id="ehx:EMIHUDRAFT_233130"/>
<dbReference type="EnsemblProtists" id="EOD30288">
    <property type="protein sequence ID" value="EOD30288"/>
    <property type="gene ID" value="EMIHUDRAFT_233130"/>
</dbReference>
<evidence type="ECO:0000313" key="2">
    <source>
        <dbReference type="Proteomes" id="UP000013827"/>
    </source>
</evidence>
<reference evidence="2" key="1">
    <citation type="journal article" date="2013" name="Nature">
        <title>Pan genome of the phytoplankton Emiliania underpins its global distribution.</title>
        <authorList>
            <person name="Read B.A."/>
            <person name="Kegel J."/>
            <person name="Klute M.J."/>
            <person name="Kuo A."/>
            <person name="Lefebvre S.C."/>
            <person name="Maumus F."/>
            <person name="Mayer C."/>
            <person name="Miller J."/>
            <person name="Monier A."/>
            <person name="Salamov A."/>
            <person name="Young J."/>
            <person name="Aguilar M."/>
            <person name="Claverie J.M."/>
            <person name="Frickenhaus S."/>
            <person name="Gonzalez K."/>
            <person name="Herman E.K."/>
            <person name="Lin Y.C."/>
            <person name="Napier J."/>
            <person name="Ogata H."/>
            <person name="Sarno A.F."/>
            <person name="Shmutz J."/>
            <person name="Schroeder D."/>
            <person name="de Vargas C."/>
            <person name="Verret F."/>
            <person name="von Dassow P."/>
            <person name="Valentin K."/>
            <person name="Van de Peer Y."/>
            <person name="Wheeler G."/>
            <person name="Dacks J.B."/>
            <person name="Delwiche C.F."/>
            <person name="Dyhrman S.T."/>
            <person name="Glockner G."/>
            <person name="John U."/>
            <person name="Richards T."/>
            <person name="Worden A.Z."/>
            <person name="Zhang X."/>
            <person name="Grigoriev I.V."/>
            <person name="Allen A.E."/>
            <person name="Bidle K."/>
            <person name="Borodovsky M."/>
            <person name="Bowler C."/>
            <person name="Brownlee C."/>
            <person name="Cock J.M."/>
            <person name="Elias M."/>
            <person name="Gladyshev V.N."/>
            <person name="Groth M."/>
            <person name="Guda C."/>
            <person name="Hadaegh A."/>
            <person name="Iglesias-Rodriguez M.D."/>
            <person name="Jenkins J."/>
            <person name="Jones B.M."/>
            <person name="Lawson T."/>
            <person name="Leese F."/>
            <person name="Lindquist E."/>
            <person name="Lobanov A."/>
            <person name="Lomsadze A."/>
            <person name="Malik S.B."/>
            <person name="Marsh M.E."/>
            <person name="Mackinder L."/>
            <person name="Mock T."/>
            <person name="Mueller-Roeber B."/>
            <person name="Pagarete A."/>
            <person name="Parker M."/>
            <person name="Probert I."/>
            <person name="Quesneville H."/>
            <person name="Raines C."/>
            <person name="Rensing S.A."/>
            <person name="Riano-Pachon D.M."/>
            <person name="Richier S."/>
            <person name="Rokitta S."/>
            <person name="Shiraiwa Y."/>
            <person name="Soanes D.M."/>
            <person name="van der Giezen M."/>
            <person name="Wahlund T.M."/>
            <person name="Williams B."/>
            <person name="Wilson W."/>
            <person name="Wolfe G."/>
            <person name="Wurch L.L."/>
        </authorList>
    </citation>
    <scope>NUCLEOTIDE SEQUENCE</scope>
</reference>
<name>A0A0D3K3F3_EMIH1</name>